<dbReference type="Pfam" id="PF12456">
    <property type="entry name" value="hSac2"/>
    <property type="match status" value="1"/>
</dbReference>
<dbReference type="OrthoDB" id="10012704at2759"/>
<dbReference type="EMBL" id="JAACNH010000008">
    <property type="protein sequence ID" value="KAG8435764.1"/>
    <property type="molecule type" value="Genomic_DNA"/>
</dbReference>
<evidence type="ECO:0000313" key="4">
    <source>
        <dbReference type="EMBL" id="KAG8435764.1"/>
    </source>
</evidence>
<dbReference type="Proteomes" id="UP000812440">
    <property type="component" value="Chromosome 7"/>
</dbReference>
<gene>
    <name evidence="4" type="ORF">GDO86_013633</name>
</gene>
<dbReference type="AlphaFoldDB" id="A0A8T2IXG5"/>
<reference evidence="4" key="1">
    <citation type="thesis" date="2020" institute="ProQuest LLC" country="789 East Eisenhower Parkway, Ann Arbor, MI, USA">
        <title>Comparative Genomics and Chromosome Evolution.</title>
        <authorList>
            <person name="Mudd A.B."/>
        </authorList>
    </citation>
    <scope>NUCLEOTIDE SEQUENCE</scope>
    <source>
        <strain evidence="4">Female2</strain>
        <tissue evidence="4">Blood</tissue>
    </source>
</reference>
<accession>A0A8T2IXG5</accession>
<dbReference type="PROSITE" id="PS51791">
    <property type="entry name" value="HSAC2"/>
    <property type="match status" value="1"/>
</dbReference>
<organism evidence="4 5">
    <name type="scientific">Hymenochirus boettgeri</name>
    <name type="common">Congo dwarf clawed frog</name>
    <dbReference type="NCBI Taxonomy" id="247094"/>
    <lineage>
        <taxon>Eukaryota</taxon>
        <taxon>Metazoa</taxon>
        <taxon>Chordata</taxon>
        <taxon>Craniata</taxon>
        <taxon>Vertebrata</taxon>
        <taxon>Euteleostomi</taxon>
        <taxon>Amphibia</taxon>
        <taxon>Batrachia</taxon>
        <taxon>Anura</taxon>
        <taxon>Pipoidea</taxon>
        <taxon>Pipidae</taxon>
        <taxon>Pipinae</taxon>
        <taxon>Hymenochirus</taxon>
    </lineage>
</organism>
<feature type="domain" description="HSac2" evidence="3">
    <location>
        <begin position="56"/>
        <end position="229"/>
    </location>
</feature>
<evidence type="ECO:0000259" key="3">
    <source>
        <dbReference type="PROSITE" id="PS51791"/>
    </source>
</evidence>
<evidence type="ECO:0000256" key="1">
    <source>
        <dbReference type="ARBA" id="ARBA00009163"/>
    </source>
</evidence>
<comment type="similarity">
    <text evidence="1">Belongs to the TPRG1 family.</text>
</comment>
<dbReference type="InterPro" id="IPR022158">
    <property type="entry name" value="Inositol_phosphatase"/>
</dbReference>
<feature type="region of interest" description="Disordered" evidence="2">
    <location>
        <begin position="1"/>
        <end position="32"/>
    </location>
</feature>
<dbReference type="GO" id="GO:0005737">
    <property type="term" value="C:cytoplasm"/>
    <property type="evidence" value="ECO:0007669"/>
    <property type="project" value="TreeGrafter"/>
</dbReference>
<name>A0A8T2IXG5_9PIPI</name>
<dbReference type="InterPro" id="IPR034753">
    <property type="entry name" value="hSac2"/>
</dbReference>
<protein>
    <recommendedName>
        <fullName evidence="3">HSac2 domain-containing protein</fullName>
    </recommendedName>
</protein>
<evidence type="ECO:0000313" key="5">
    <source>
        <dbReference type="Proteomes" id="UP000812440"/>
    </source>
</evidence>
<evidence type="ECO:0000256" key="2">
    <source>
        <dbReference type="SAM" id="MobiDB-lite"/>
    </source>
</evidence>
<keyword evidence="5" id="KW-1185">Reference proteome</keyword>
<proteinExistence type="inferred from homology"/>
<comment type="caution">
    <text evidence="4">The sequence shown here is derived from an EMBL/GenBank/DDBJ whole genome shotgun (WGS) entry which is preliminary data.</text>
</comment>
<dbReference type="PANTHER" id="PTHR31108">
    <property type="entry name" value="TUMOR PROTEIN P63-REGULATED GENE 1-LIKE PROTEIN"/>
    <property type="match status" value="1"/>
</dbReference>
<dbReference type="InterPro" id="IPR040242">
    <property type="entry name" value="TPRG1-like"/>
</dbReference>
<sequence length="264" mass="30096">MDTQGEQSPGPIDGHVTENPSLPAHPMYTQEPRSNFAPQYITPAAESDHPKEDYFIFRPPLLEQAIQEVKSRLSKEEDGEMRSVWILTTISHWGTETEVLGLLCDLSLLLCYYDFVGLCSSRIFRIPLNYIDTVTWGPLSYPRMSLHKREGQALQVQWDKLRPPPSFLSRWNPWADDFPYIIITQHPGATKREELQGMCQLEQFMEHLVELIRLSHDRNPLPGRANGLLYLQRPVNIGTSLGLVSLVNTSIQLGYAKSRSGFGF</sequence>
<dbReference type="PANTHER" id="PTHR31108:SF8">
    <property type="entry name" value="PROVISIONAL ORTHOLOG OF TUMOR PROTEIN P63 REGULATED 1 LIKE"/>
    <property type="match status" value="1"/>
</dbReference>